<keyword evidence="3" id="KW-1185">Reference proteome</keyword>
<feature type="compositionally biased region" description="Polar residues" evidence="1">
    <location>
        <begin position="7"/>
        <end position="21"/>
    </location>
</feature>
<feature type="region of interest" description="Disordered" evidence="1">
    <location>
        <begin position="1"/>
        <end position="24"/>
    </location>
</feature>
<comment type="caution">
    <text evidence="2">The sequence shown here is derived from an EMBL/GenBank/DDBJ whole genome shotgun (WGS) entry which is preliminary data.</text>
</comment>
<name>A0AAE1PGE0_9EUCA</name>
<sequence>MYHNESSESFTTNHSTPSNETLLEPNTYLLQNLSLLEEHERRRGKNADGDEEGDKDPQHLQCPSADAIATLGAWSAVIKDRELLCVVNPHWLDL</sequence>
<evidence type="ECO:0000313" key="3">
    <source>
        <dbReference type="Proteomes" id="UP001292094"/>
    </source>
</evidence>
<protein>
    <submittedName>
        <fullName evidence="2">Uncharacterized protein</fullName>
    </submittedName>
</protein>
<dbReference type="AlphaFoldDB" id="A0AAE1PGE0"/>
<accession>A0AAE1PGE0</accession>
<dbReference type="EMBL" id="JAWZYT010001959">
    <property type="protein sequence ID" value="KAK4307888.1"/>
    <property type="molecule type" value="Genomic_DNA"/>
</dbReference>
<reference evidence="2" key="1">
    <citation type="submission" date="2023-11" db="EMBL/GenBank/DDBJ databases">
        <title>Genome assemblies of two species of porcelain crab, Petrolisthes cinctipes and Petrolisthes manimaculis (Anomura: Porcellanidae).</title>
        <authorList>
            <person name="Angst P."/>
        </authorList>
    </citation>
    <scope>NUCLEOTIDE SEQUENCE</scope>
    <source>
        <strain evidence="2">PB745_02</strain>
        <tissue evidence="2">Gill</tissue>
    </source>
</reference>
<proteinExistence type="predicted"/>
<organism evidence="2 3">
    <name type="scientific">Petrolisthes manimaculis</name>
    <dbReference type="NCBI Taxonomy" id="1843537"/>
    <lineage>
        <taxon>Eukaryota</taxon>
        <taxon>Metazoa</taxon>
        <taxon>Ecdysozoa</taxon>
        <taxon>Arthropoda</taxon>
        <taxon>Crustacea</taxon>
        <taxon>Multicrustacea</taxon>
        <taxon>Malacostraca</taxon>
        <taxon>Eumalacostraca</taxon>
        <taxon>Eucarida</taxon>
        <taxon>Decapoda</taxon>
        <taxon>Pleocyemata</taxon>
        <taxon>Anomura</taxon>
        <taxon>Galatheoidea</taxon>
        <taxon>Porcellanidae</taxon>
        <taxon>Petrolisthes</taxon>
    </lineage>
</organism>
<feature type="compositionally biased region" description="Basic and acidic residues" evidence="1">
    <location>
        <begin position="39"/>
        <end position="48"/>
    </location>
</feature>
<evidence type="ECO:0000256" key="1">
    <source>
        <dbReference type="SAM" id="MobiDB-lite"/>
    </source>
</evidence>
<dbReference type="Proteomes" id="UP001292094">
    <property type="component" value="Unassembled WGS sequence"/>
</dbReference>
<gene>
    <name evidence="2" type="ORF">Pmani_020382</name>
</gene>
<feature type="region of interest" description="Disordered" evidence="1">
    <location>
        <begin position="39"/>
        <end position="61"/>
    </location>
</feature>
<evidence type="ECO:0000313" key="2">
    <source>
        <dbReference type="EMBL" id="KAK4307888.1"/>
    </source>
</evidence>